<protein>
    <submittedName>
        <fullName evidence="2">Uncharacterized protein</fullName>
    </submittedName>
</protein>
<gene>
    <name evidence="2" type="ORF">EHW67_12790</name>
</gene>
<feature type="transmembrane region" description="Helical" evidence="1">
    <location>
        <begin position="6"/>
        <end position="26"/>
    </location>
</feature>
<dbReference type="EMBL" id="RQPJ01000008">
    <property type="protein sequence ID" value="RTE53051.1"/>
    <property type="molecule type" value="Genomic_DNA"/>
</dbReference>
<reference evidence="2 3" key="1">
    <citation type="submission" date="2018-11" db="EMBL/GenBank/DDBJ databases">
        <title>Arenibacter aquaticus sp.nov., a marine bacterium isolated from surface seawater in the South China Sea.</title>
        <authorList>
            <person name="Guo J."/>
            <person name="Sun J."/>
        </authorList>
    </citation>
    <scope>NUCLEOTIDE SEQUENCE [LARGE SCALE GENOMIC DNA]</scope>
    <source>
        <strain evidence="2 3">GUO666</strain>
    </source>
</reference>
<organism evidence="2 3">
    <name type="scientific">Arenibacter aquaticus</name>
    <dbReference type="NCBI Taxonomy" id="2489054"/>
    <lineage>
        <taxon>Bacteria</taxon>
        <taxon>Pseudomonadati</taxon>
        <taxon>Bacteroidota</taxon>
        <taxon>Flavobacteriia</taxon>
        <taxon>Flavobacteriales</taxon>
        <taxon>Flavobacteriaceae</taxon>
        <taxon>Arenibacter</taxon>
    </lineage>
</organism>
<keyword evidence="1" id="KW-0812">Transmembrane</keyword>
<comment type="caution">
    <text evidence="2">The sequence shown here is derived from an EMBL/GenBank/DDBJ whole genome shotgun (WGS) entry which is preliminary data.</text>
</comment>
<keyword evidence="1" id="KW-1133">Transmembrane helix</keyword>
<feature type="transmembrane region" description="Helical" evidence="1">
    <location>
        <begin position="38"/>
        <end position="60"/>
    </location>
</feature>
<keyword evidence="1" id="KW-0472">Membrane</keyword>
<accession>A0A3S0CJY5</accession>
<evidence type="ECO:0000313" key="2">
    <source>
        <dbReference type="EMBL" id="RTE53051.1"/>
    </source>
</evidence>
<name>A0A3S0CJY5_9FLAO</name>
<keyword evidence="3" id="KW-1185">Reference proteome</keyword>
<proteinExistence type="predicted"/>
<dbReference type="Proteomes" id="UP000267585">
    <property type="component" value="Unassembled WGS sequence"/>
</dbReference>
<sequence>MFSTGQLIFAGLFFAFFVGITIISYKKDKKLHAKNYKGAKWVGIFFSLFLLILFIIKYFLKN</sequence>
<evidence type="ECO:0000256" key="1">
    <source>
        <dbReference type="SAM" id="Phobius"/>
    </source>
</evidence>
<dbReference type="AlphaFoldDB" id="A0A3S0CJY5"/>
<evidence type="ECO:0000313" key="3">
    <source>
        <dbReference type="Proteomes" id="UP000267585"/>
    </source>
</evidence>